<protein>
    <submittedName>
        <fullName evidence="2">Uncharacterized protein</fullName>
    </submittedName>
</protein>
<name>A0AAN9IGP0_CROPI</name>
<proteinExistence type="predicted"/>
<gene>
    <name evidence="2" type="ORF">RIF29_17692</name>
</gene>
<sequence length="172" mass="19102">MVSPSRNQSGGGGKNATVVVEDDKECMEQVGGGEDDGIIITKEEEEKDDDHGDDDEVTPRRKRRRVVTCFCISLTQLVEERRKETGNPNLSEEDVLEEIRDYNDKSIERINNNIPHEKINRPAIPLITLEEAECYLAAKRSRSHPGAVVASRGDGDSSLQRRQSAFGFDCGG</sequence>
<evidence type="ECO:0000313" key="3">
    <source>
        <dbReference type="Proteomes" id="UP001372338"/>
    </source>
</evidence>
<evidence type="ECO:0000256" key="1">
    <source>
        <dbReference type="SAM" id="MobiDB-lite"/>
    </source>
</evidence>
<comment type="caution">
    <text evidence="2">The sequence shown here is derived from an EMBL/GenBank/DDBJ whole genome shotgun (WGS) entry which is preliminary data.</text>
</comment>
<reference evidence="2 3" key="1">
    <citation type="submission" date="2024-01" db="EMBL/GenBank/DDBJ databases">
        <title>The genomes of 5 underutilized Papilionoideae crops provide insights into root nodulation and disease resistanc.</title>
        <authorList>
            <person name="Yuan L."/>
        </authorList>
    </citation>
    <scope>NUCLEOTIDE SEQUENCE [LARGE SCALE GENOMIC DNA]</scope>
    <source>
        <strain evidence="2">ZHUSHIDOU_FW_LH</strain>
        <tissue evidence="2">Leaf</tissue>
    </source>
</reference>
<accession>A0AAN9IGP0</accession>
<dbReference type="AlphaFoldDB" id="A0AAN9IGP0"/>
<feature type="compositionally biased region" description="Acidic residues" evidence="1">
    <location>
        <begin position="33"/>
        <end position="56"/>
    </location>
</feature>
<keyword evidence="3" id="KW-1185">Reference proteome</keyword>
<evidence type="ECO:0000313" key="2">
    <source>
        <dbReference type="EMBL" id="KAK7276550.1"/>
    </source>
</evidence>
<feature type="region of interest" description="Disordered" evidence="1">
    <location>
        <begin position="28"/>
        <end position="61"/>
    </location>
</feature>
<organism evidence="2 3">
    <name type="scientific">Crotalaria pallida</name>
    <name type="common">Smooth rattlebox</name>
    <name type="synonym">Crotalaria striata</name>
    <dbReference type="NCBI Taxonomy" id="3830"/>
    <lineage>
        <taxon>Eukaryota</taxon>
        <taxon>Viridiplantae</taxon>
        <taxon>Streptophyta</taxon>
        <taxon>Embryophyta</taxon>
        <taxon>Tracheophyta</taxon>
        <taxon>Spermatophyta</taxon>
        <taxon>Magnoliopsida</taxon>
        <taxon>eudicotyledons</taxon>
        <taxon>Gunneridae</taxon>
        <taxon>Pentapetalae</taxon>
        <taxon>rosids</taxon>
        <taxon>fabids</taxon>
        <taxon>Fabales</taxon>
        <taxon>Fabaceae</taxon>
        <taxon>Papilionoideae</taxon>
        <taxon>50 kb inversion clade</taxon>
        <taxon>genistoids sensu lato</taxon>
        <taxon>core genistoids</taxon>
        <taxon>Crotalarieae</taxon>
        <taxon>Crotalaria</taxon>
    </lineage>
</organism>
<dbReference type="EMBL" id="JAYWIO010000003">
    <property type="protein sequence ID" value="KAK7276550.1"/>
    <property type="molecule type" value="Genomic_DNA"/>
</dbReference>
<dbReference type="Proteomes" id="UP001372338">
    <property type="component" value="Unassembled WGS sequence"/>
</dbReference>
<feature type="region of interest" description="Disordered" evidence="1">
    <location>
        <begin position="1"/>
        <end position="20"/>
    </location>
</feature>